<dbReference type="STRING" id="229535.A0A0M8NV33"/>
<evidence type="ECO:0000313" key="5">
    <source>
        <dbReference type="Proteomes" id="UP000037696"/>
    </source>
</evidence>
<dbReference type="SUPFAM" id="SSF47336">
    <property type="entry name" value="ACP-like"/>
    <property type="match status" value="1"/>
</dbReference>
<dbReference type="InterPro" id="IPR029063">
    <property type="entry name" value="SAM-dependent_MTases_sf"/>
</dbReference>
<comment type="caution">
    <text evidence="4">The sequence shown here is derived from an EMBL/GenBank/DDBJ whole genome shotgun (WGS) entry which is preliminary data.</text>
</comment>
<dbReference type="Pfam" id="PF08659">
    <property type="entry name" value="KR"/>
    <property type="match status" value="1"/>
</dbReference>
<proteinExistence type="predicted"/>
<dbReference type="GO" id="GO:0006633">
    <property type="term" value="P:fatty acid biosynthetic process"/>
    <property type="evidence" value="ECO:0007669"/>
    <property type="project" value="TreeGrafter"/>
</dbReference>
<dbReference type="AlphaFoldDB" id="A0A0M8NV33"/>
<keyword evidence="1" id="KW-0596">Phosphopantetheine</keyword>
<dbReference type="InterPro" id="IPR036736">
    <property type="entry name" value="ACP-like_sf"/>
</dbReference>
<dbReference type="SUPFAM" id="SSF53335">
    <property type="entry name" value="S-adenosyl-L-methionine-dependent methyltransferases"/>
    <property type="match status" value="1"/>
</dbReference>
<dbReference type="Gene3D" id="1.10.1200.10">
    <property type="entry name" value="ACP-like"/>
    <property type="match status" value="1"/>
</dbReference>
<protein>
    <recommendedName>
        <fullName evidence="3">Ketoreductase domain-containing protein</fullName>
    </recommendedName>
</protein>
<dbReference type="GO" id="GO:0016874">
    <property type="term" value="F:ligase activity"/>
    <property type="evidence" value="ECO:0007669"/>
    <property type="project" value="UniProtKB-KW"/>
</dbReference>
<dbReference type="PANTHER" id="PTHR43775">
    <property type="entry name" value="FATTY ACID SYNTHASE"/>
    <property type="match status" value="1"/>
</dbReference>
<dbReference type="InterPro" id="IPR050091">
    <property type="entry name" value="PKS_NRPS_Biosynth_Enz"/>
</dbReference>
<evidence type="ECO:0000313" key="4">
    <source>
        <dbReference type="EMBL" id="KOS37897.1"/>
    </source>
</evidence>
<dbReference type="SMART" id="SM00822">
    <property type="entry name" value="PKS_KR"/>
    <property type="match status" value="1"/>
</dbReference>
<reference evidence="4 5" key="1">
    <citation type="submission" date="2015-08" db="EMBL/GenBank/DDBJ databases">
        <title>Genome sequencing of Penicillium nordicum.</title>
        <authorList>
            <person name="Nguyen H.D."/>
            <person name="Seifert K.A."/>
        </authorList>
    </citation>
    <scope>NUCLEOTIDE SEQUENCE [LARGE SCALE GENOMIC DNA]</scope>
    <source>
        <strain evidence="4 5">DAOMC 185683</strain>
    </source>
</reference>
<dbReference type="GO" id="GO:0044550">
    <property type="term" value="P:secondary metabolite biosynthetic process"/>
    <property type="evidence" value="ECO:0007669"/>
    <property type="project" value="TreeGrafter"/>
</dbReference>
<name>A0A0M8NV33_9EURO</name>
<evidence type="ECO:0000256" key="2">
    <source>
        <dbReference type="ARBA" id="ARBA00022553"/>
    </source>
</evidence>
<dbReference type="PANTHER" id="PTHR43775:SF37">
    <property type="entry name" value="SI:DKEY-61P9.11"/>
    <property type="match status" value="1"/>
</dbReference>
<dbReference type="EMBL" id="LHQQ01000286">
    <property type="protein sequence ID" value="KOS37897.1"/>
    <property type="molecule type" value="Genomic_DNA"/>
</dbReference>
<dbReference type="Proteomes" id="UP000037696">
    <property type="component" value="Unassembled WGS sequence"/>
</dbReference>
<organism evidence="4 5">
    <name type="scientific">Penicillium nordicum</name>
    <dbReference type="NCBI Taxonomy" id="229535"/>
    <lineage>
        <taxon>Eukaryota</taxon>
        <taxon>Fungi</taxon>
        <taxon>Dikarya</taxon>
        <taxon>Ascomycota</taxon>
        <taxon>Pezizomycotina</taxon>
        <taxon>Eurotiomycetes</taxon>
        <taxon>Eurotiomycetidae</taxon>
        <taxon>Eurotiales</taxon>
        <taxon>Aspergillaceae</taxon>
        <taxon>Penicillium</taxon>
    </lineage>
</organism>
<keyword evidence="2" id="KW-0597">Phosphoprotein</keyword>
<feature type="domain" description="Ketoreductase" evidence="3">
    <location>
        <begin position="163"/>
        <end position="282"/>
    </location>
</feature>
<dbReference type="InterPro" id="IPR057326">
    <property type="entry name" value="KR_dom"/>
</dbReference>
<dbReference type="InterPro" id="IPR036291">
    <property type="entry name" value="NAD(P)-bd_dom_sf"/>
</dbReference>
<accession>A0A0M8NV33</accession>
<evidence type="ECO:0000256" key="1">
    <source>
        <dbReference type="ARBA" id="ARBA00022450"/>
    </source>
</evidence>
<dbReference type="Gene3D" id="3.40.50.720">
    <property type="entry name" value="NAD(P)-binding Rossmann-like Domain"/>
    <property type="match status" value="1"/>
</dbReference>
<dbReference type="SUPFAM" id="SSF51735">
    <property type="entry name" value="NAD(P)-binding Rossmann-fold domains"/>
    <property type="match status" value="1"/>
</dbReference>
<dbReference type="InterPro" id="IPR013968">
    <property type="entry name" value="PKS_KR"/>
</dbReference>
<evidence type="ECO:0000259" key="3">
    <source>
        <dbReference type="SMART" id="SM00822"/>
    </source>
</evidence>
<dbReference type="GO" id="GO:0004312">
    <property type="term" value="F:fatty acid synthase activity"/>
    <property type="evidence" value="ECO:0007669"/>
    <property type="project" value="TreeGrafter"/>
</dbReference>
<keyword evidence="5" id="KW-1185">Reference proteome</keyword>
<sequence length="488" mass="53828">MPEAQSWAQMDSDNLRAQRLTLDKQLQTESLGFISELSQVAVREITALVEGSNCSSLASRKVKQLQKLNDWIESLSDLLKWFSLLCHANPNLRILAVGDETGSFTSSVLHYLTSDGKVLCAQYTLVTTPDIDASLKDRFKDNNLVEFKSLDLDKDPLQQEFKGSYYDLVIAFNIGARMSGVTPALKSIGKLLTPGGRVLNMSHKNWQDVLSSKVAGTWNLHNALDGNDADLQFFVVCGSITGVMGNAGQVNYSAANSFVSSFAQYRLQNGLLASVVNLGGVDDVGFLAAQDPTLREHMRSASVRLLSEQEILDEFELAIFSGDFKGNSNSSDSLNIPNNLIVGMSSTKSLADATVLPLWGQDARFRAYSHLDFDPEATTDAFKVAPSHRYMISLLENDPDTLDGPAWKEQTMLEIAKTLQQYSTFARGQDSAQLATIHIESLMTVEIRNWCRRHFDLDLSLIAITKAATFSGLGDLITETLRSKYIKN</sequence>
<dbReference type="OrthoDB" id="329835at2759"/>
<gene>
    <name evidence="4" type="ORF">ACN38_g11308</name>
</gene>